<comment type="caution">
    <text evidence="5">The sequence shown here is derived from an EMBL/GenBank/DDBJ whole genome shotgun (WGS) entry which is preliminary data.</text>
</comment>
<dbReference type="InterPro" id="IPR052604">
    <property type="entry name" value="Mito_Tim_assembly_helper"/>
</dbReference>
<dbReference type="EMBL" id="MDZC01000045">
    <property type="protein sequence ID" value="OGX87105.1"/>
    <property type="molecule type" value="Genomic_DNA"/>
</dbReference>
<evidence type="ECO:0000256" key="3">
    <source>
        <dbReference type="ARBA" id="ARBA00022833"/>
    </source>
</evidence>
<evidence type="ECO:0000313" key="6">
    <source>
        <dbReference type="Proteomes" id="UP000177791"/>
    </source>
</evidence>
<dbReference type="GO" id="GO:0008270">
    <property type="term" value="F:zinc ion binding"/>
    <property type="evidence" value="ECO:0007669"/>
    <property type="project" value="UniProtKB-KW"/>
</dbReference>
<reference evidence="5 6" key="1">
    <citation type="submission" date="2016-08" db="EMBL/GenBank/DDBJ databases">
        <title>Hymenobacter coccineus sp. nov., Hymenobacter lapidarius sp. nov. and Hymenobacter glacialis sp. nov., isolated from Antarctic soil.</title>
        <authorList>
            <person name="Sedlacek I."/>
            <person name="Kralova S."/>
            <person name="Kyrova K."/>
            <person name="Maslanova I."/>
            <person name="Stankova E."/>
            <person name="Vrbovska V."/>
            <person name="Nemec M."/>
            <person name="Bartak M."/>
            <person name="Svec P."/>
            <person name="Busse H.-J."/>
            <person name="Pantucek R."/>
        </authorList>
    </citation>
    <scope>NUCLEOTIDE SEQUENCE [LARGE SCALE GENOMIC DNA]</scope>
    <source>
        <strain evidence="5 6">CCM 8648</strain>
    </source>
</reference>
<evidence type="ECO:0000313" key="5">
    <source>
        <dbReference type="EMBL" id="OGX87105.1"/>
    </source>
</evidence>
<dbReference type="RefSeq" id="WP_070733329.1">
    <property type="nucleotide sequence ID" value="NZ_MDZC01000045.1"/>
</dbReference>
<dbReference type="OrthoDB" id="882119at2"/>
<accession>A0A1G1T8C7</accession>
<evidence type="ECO:0000256" key="2">
    <source>
        <dbReference type="ARBA" id="ARBA00022771"/>
    </source>
</evidence>
<dbReference type="InterPro" id="IPR037274">
    <property type="entry name" value="Znf_CHY_sf"/>
</dbReference>
<dbReference type="Proteomes" id="UP000177791">
    <property type="component" value="Unassembled WGS sequence"/>
</dbReference>
<keyword evidence="1" id="KW-0479">Metal-binding</keyword>
<dbReference type="SUPFAM" id="SSF161219">
    <property type="entry name" value="CHY zinc finger-like"/>
    <property type="match status" value="1"/>
</dbReference>
<dbReference type="InterPro" id="IPR008913">
    <property type="entry name" value="Znf_CHY"/>
</dbReference>
<sequence length="112" mass="12277">MKTTPEPAVTCHGVGVNERTQCAHYHSERDIIAIKFKCCGAFYACIQCHQESVSHAPEVWPVAEFSQEAIYCGNCSGVLSIAAYLSCGNACPLCQAAFNPGCANHYHLYFER</sequence>
<feature type="domain" description="CHY-type" evidence="4">
    <location>
        <begin position="15"/>
        <end position="96"/>
    </location>
</feature>
<organism evidence="5 6">
    <name type="scientific">Hymenobacter glacialis</name>
    <dbReference type="NCBI Taxonomy" id="1908236"/>
    <lineage>
        <taxon>Bacteria</taxon>
        <taxon>Pseudomonadati</taxon>
        <taxon>Bacteroidota</taxon>
        <taxon>Cytophagia</taxon>
        <taxon>Cytophagales</taxon>
        <taxon>Hymenobacteraceae</taxon>
        <taxon>Hymenobacter</taxon>
    </lineage>
</organism>
<name>A0A1G1T8C7_9BACT</name>
<dbReference type="PIRSF" id="PIRSF017292">
    <property type="entry name" value="UCP017292_Znf_CHY"/>
    <property type="match status" value="1"/>
</dbReference>
<dbReference type="STRING" id="1908236.BEN48_12080"/>
<dbReference type="Pfam" id="PF05495">
    <property type="entry name" value="zf-CHY"/>
    <property type="match status" value="1"/>
</dbReference>
<evidence type="ECO:0000259" key="4">
    <source>
        <dbReference type="PROSITE" id="PS51266"/>
    </source>
</evidence>
<dbReference type="PROSITE" id="PS51266">
    <property type="entry name" value="ZF_CHY"/>
    <property type="match status" value="1"/>
</dbReference>
<proteinExistence type="predicted"/>
<dbReference type="InterPro" id="IPR016694">
    <property type="entry name" value="UCP017292"/>
</dbReference>
<gene>
    <name evidence="5" type="ORF">BEN48_12080</name>
</gene>
<evidence type="ECO:0000256" key="1">
    <source>
        <dbReference type="ARBA" id="ARBA00022723"/>
    </source>
</evidence>
<dbReference type="PANTHER" id="PTHR28082:SF1">
    <property type="entry name" value="HELPER OF TIM PROTEIN 13"/>
    <property type="match status" value="1"/>
</dbReference>
<dbReference type="GO" id="GO:0045041">
    <property type="term" value="P:protein import into mitochondrial intermembrane space"/>
    <property type="evidence" value="ECO:0007669"/>
    <property type="project" value="TreeGrafter"/>
</dbReference>
<keyword evidence="3" id="KW-0862">Zinc</keyword>
<dbReference type="AlphaFoldDB" id="A0A1G1T8C7"/>
<keyword evidence="6" id="KW-1185">Reference proteome</keyword>
<protein>
    <recommendedName>
        <fullName evidence="4">CHY-type domain-containing protein</fullName>
    </recommendedName>
</protein>
<keyword evidence="2" id="KW-0863">Zinc-finger</keyword>
<dbReference type="PANTHER" id="PTHR28082">
    <property type="entry name" value="ZINC FINGER PROTEIN"/>
    <property type="match status" value="1"/>
</dbReference>